<dbReference type="Gene3D" id="3.40.50.10210">
    <property type="match status" value="1"/>
</dbReference>
<dbReference type="GO" id="GO:0009236">
    <property type="term" value="P:cobalamin biosynthetic process"/>
    <property type="evidence" value="ECO:0007669"/>
    <property type="project" value="UniProtKB-UniRule"/>
</dbReference>
<accession>A0A917SJ95</accession>
<keyword evidence="6 11" id="KW-0169">Cobalamin biosynthesis</keyword>
<keyword evidence="8 11" id="KW-0808">Transferase</keyword>
<sequence length="371" mass="36321">MTGGDTAATRATVGGTAAAAATAGTTTWAPAVIAPPSAAARAAAHDRLAGLATPAGAWGRLGELAVWLSACQDRCPPRVPAAVRAVVFAGDHGVTVRGVSAYPAAVTPAMVRTIVGGGAGISVLCAVHDVALRVLDISVDDELTGVPEAVRAHKIRRGSGSIDVEDACSADEVRRALAAGAAVADEEIAAGADLLVSGDLGIGNTTPAAALIGAVLGLDADLVTGRGTGVDDIALAQKASVVRAAVDRVAPRVGDPVDLLAAAGGADFAAAAGFLVRAAERGVPVLLDGVIAVAQALVADRIAPGVAAWCAAGHRSTEPAQSLALQALGLVPLLDLGMRLGEGTGAVAAVPLVRSAAAILGRMALLADVLA</sequence>
<evidence type="ECO:0000313" key="13">
    <source>
        <dbReference type="Proteomes" id="UP000655208"/>
    </source>
</evidence>
<evidence type="ECO:0000256" key="3">
    <source>
        <dbReference type="ARBA" id="ARBA00007110"/>
    </source>
</evidence>
<dbReference type="AlphaFoldDB" id="A0A917SJ95"/>
<name>A0A917SJ95_9ACTN</name>
<comment type="caution">
    <text evidence="12">The sequence shown here is derived from an EMBL/GenBank/DDBJ whole genome shotgun (WGS) entry which is preliminary data.</text>
</comment>
<dbReference type="Proteomes" id="UP000655208">
    <property type="component" value="Unassembled WGS sequence"/>
</dbReference>
<dbReference type="PANTHER" id="PTHR43463:SF1">
    <property type="entry name" value="NICOTINATE-NUCLEOTIDE--DIMETHYLBENZIMIDAZOLE PHOSPHORIBOSYLTRANSFERASE"/>
    <property type="match status" value="1"/>
</dbReference>
<proteinExistence type="inferred from homology"/>
<dbReference type="SUPFAM" id="SSF52733">
    <property type="entry name" value="Nicotinate mononucleotide:5,6-dimethylbenzimidazole phosphoribosyltransferase (CobT)"/>
    <property type="match status" value="1"/>
</dbReference>
<dbReference type="CDD" id="cd02439">
    <property type="entry name" value="DMB-PRT_CobT"/>
    <property type="match status" value="1"/>
</dbReference>
<dbReference type="GO" id="GO:0008939">
    <property type="term" value="F:nicotinate-nucleotide-dimethylbenzimidazole phosphoribosyltransferase activity"/>
    <property type="evidence" value="ECO:0007669"/>
    <property type="project" value="UniProtKB-UniRule"/>
</dbReference>
<comment type="catalytic activity">
    <reaction evidence="10 11">
        <text>5,6-dimethylbenzimidazole + nicotinate beta-D-ribonucleotide = alpha-ribazole 5'-phosphate + nicotinate + H(+)</text>
        <dbReference type="Rhea" id="RHEA:11196"/>
        <dbReference type="ChEBI" id="CHEBI:15378"/>
        <dbReference type="ChEBI" id="CHEBI:15890"/>
        <dbReference type="ChEBI" id="CHEBI:32544"/>
        <dbReference type="ChEBI" id="CHEBI:57502"/>
        <dbReference type="ChEBI" id="CHEBI:57918"/>
        <dbReference type="EC" id="2.4.2.21"/>
    </reaction>
</comment>
<evidence type="ECO:0000256" key="5">
    <source>
        <dbReference type="ARBA" id="ARBA00015486"/>
    </source>
</evidence>
<dbReference type="NCBIfam" id="TIGR03160">
    <property type="entry name" value="cobT_DBIPRT"/>
    <property type="match status" value="1"/>
</dbReference>
<evidence type="ECO:0000256" key="10">
    <source>
        <dbReference type="ARBA" id="ARBA00047340"/>
    </source>
</evidence>
<gene>
    <name evidence="11 12" type="primary">cobT</name>
    <name evidence="12" type="ORF">GCM10011594_01010</name>
</gene>
<keyword evidence="7 11" id="KW-0328">Glycosyltransferase</keyword>
<evidence type="ECO:0000256" key="4">
    <source>
        <dbReference type="ARBA" id="ARBA00011991"/>
    </source>
</evidence>
<dbReference type="HAMAP" id="MF_00230">
    <property type="entry name" value="CobT"/>
    <property type="match status" value="1"/>
</dbReference>
<dbReference type="RefSeq" id="WP_188939576.1">
    <property type="nucleotide sequence ID" value="NZ_BMNA01000001.1"/>
</dbReference>
<dbReference type="InterPro" id="IPR023195">
    <property type="entry name" value="Nict_dMeBzImd_PRibTrfase_N"/>
</dbReference>
<dbReference type="PANTHER" id="PTHR43463">
    <property type="entry name" value="NICOTINATE-NUCLEOTIDE--DIMETHYLBENZIMIDAZOLE PHOSPHORIBOSYLTRANSFERASE"/>
    <property type="match status" value="1"/>
</dbReference>
<evidence type="ECO:0000256" key="1">
    <source>
        <dbReference type="ARBA" id="ARBA00002197"/>
    </source>
</evidence>
<reference evidence="12" key="1">
    <citation type="journal article" date="2014" name="Int. J. Syst. Evol. Microbiol.">
        <title>Complete genome sequence of Corynebacterium casei LMG S-19264T (=DSM 44701T), isolated from a smear-ripened cheese.</title>
        <authorList>
            <consortium name="US DOE Joint Genome Institute (JGI-PGF)"/>
            <person name="Walter F."/>
            <person name="Albersmeier A."/>
            <person name="Kalinowski J."/>
            <person name="Ruckert C."/>
        </authorList>
    </citation>
    <scope>NUCLEOTIDE SEQUENCE</scope>
    <source>
        <strain evidence="12">CGMCC 4.7308</strain>
    </source>
</reference>
<reference evidence="12" key="2">
    <citation type="submission" date="2020-09" db="EMBL/GenBank/DDBJ databases">
        <authorList>
            <person name="Sun Q."/>
            <person name="Zhou Y."/>
        </authorList>
    </citation>
    <scope>NUCLEOTIDE SEQUENCE</scope>
    <source>
        <strain evidence="12">CGMCC 4.7308</strain>
    </source>
</reference>
<dbReference type="InterPro" id="IPR036087">
    <property type="entry name" value="Nict_dMeBzImd_PRibTrfase_sf"/>
</dbReference>
<keyword evidence="13" id="KW-1185">Reference proteome</keyword>
<dbReference type="InterPro" id="IPR003200">
    <property type="entry name" value="Nict_dMeBzImd_PRibTrfase"/>
</dbReference>
<evidence type="ECO:0000256" key="8">
    <source>
        <dbReference type="ARBA" id="ARBA00022679"/>
    </source>
</evidence>
<dbReference type="Pfam" id="PF02277">
    <property type="entry name" value="DBI_PRT"/>
    <property type="match status" value="1"/>
</dbReference>
<protein>
    <recommendedName>
        <fullName evidence="5 11">Nicotinate-nucleotide--dimethylbenzimidazole phosphoribosyltransferase</fullName>
        <shortName evidence="11">NN:DBI PRT</shortName>
        <ecNumber evidence="4 11">2.4.2.21</ecNumber>
    </recommendedName>
    <alternativeName>
        <fullName evidence="9 11">N(1)-alpha-phosphoribosyltransferase</fullName>
    </alternativeName>
</protein>
<organism evidence="12 13">
    <name type="scientific">Nakamurella endophytica</name>
    <dbReference type="NCBI Taxonomy" id="1748367"/>
    <lineage>
        <taxon>Bacteria</taxon>
        <taxon>Bacillati</taxon>
        <taxon>Actinomycetota</taxon>
        <taxon>Actinomycetes</taxon>
        <taxon>Nakamurellales</taxon>
        <taxon>Nakamurellaceae</taxon>
        <taxon>Nakamurella</taxon>
    </lineage>
</organism>
<dbReference type="InterPro" id="IPR017846">
    <property type="entry name" value="Nict_dMeBzImd_PRibTrfase_bact"/>
</dbReference>
<evidence type="ECO:0000256" key="7">
    <source>
        <dbReference type="ARBA" id="ARBA00022676"/>
    </source>
</evidence>
<evidence type="ECO:0000256" key="2">
    <source>
        <dbReference type="ARBA" id="ARBA00005049"/>
    </source>
</evidence>
<dbReference type="EC" id="2.4.2.21" evidence="4 11"/>
<evidence type="ECO:0000313" key="12">
    <source>
        <dbReference type="EMBL" id="GGL85171.1"/>
    </source>
</evidence>
<dbReference type="NCBIfam" id="NF000996">
    <property type="entry name" value="PRK00105.1"/>
    <property type="match status" value="1"/>
</dbReference>
<feature type="active site" description="Proton acceptor" evidence="11">
    <location>
        <position position="342"/>
    </location>
</feature>
<comment type="pathway">
    <text evidence="2 11">Nucleoside biosynthesis; alpha-ribazole biosynthesis; alpha-ribazole from 5,6-dimethylbenzimidazole: step 1/2.</text>
</comment>
<dbReference type="Gene3D" id="1.10.1610.10">
    <property type="match status" value="1"/>
</dbReference>
<comment type="function">
    <text evidence="1 11">Catalyzes the synthesis of alpha-ribazole-5'-phosphate from nicotinate mononucleotide (NAMN) and 5,6-dimethylbenzimidazole (DMB).</text>
</comment>
<dbReference type="EMBL" id="BMNA01000001">
    <property type="protein sequence ID" value="GGL85171.1"/>
    <property type="molecule type" value="Genomic_DNA"/>
</dbReference>
<evidence type="ECO:0000256" key="11">
    <source>
        <dbReference type="HAMAP-Rule" id="MF_00230"/>
    </source>
</evidence>
<evidence type="ECO:0000256" key="9">
    <source>
        <dbReference type="ARBA" id="ARBA00030686"/>
    </source>
</evidence>
<evidence type="ECO:0000256" key="6">
    <source>
        <dbReference type="ARBA" id="ARBA00022573"/>
    </source>
</evidence>
<comment type="similarity">
    <text evidence="3 11">Belongs to the CobT family.</text>
</comment>